<dbReference type="PROSITE" id="PS50005">
    <property type="entry name" value="TPR"/>
    <property type="match status" value="1"/>
</dbReference>
<dbReference type="SUPFAM" id="SSF48452">
    <property type="entry name" value="TPR-like"/>
    <property type="match status" value="1"/>
</dbReference>
<evidence type="ECO:0000256" key="4">
    <source>
        <dbReference type="ARBA" id="ARBA00022676"/>
    </source>
</evidence>
<dbReference type="Gene3D" id="1.25.40.10">
    <property type="entry name" value="Tetratricopeptide repeat domain"/>
    <property type="match status" value="2"/>
</dbReference>
<dbReference type="InterPro" id="IPR019734">
    <property type="entry name" value="TPR_rpt"/>
</dbReference>
<dbReference type="KEGG" id="cari:FNU76_23315"/>
<dbReference type="InterPro" id="IPR011990">
    <property type="entry name" value="TPR-like_helical_dom_sf"/>
</dbReference>
<feature type="repeat" description="TPR" evidence="8">
    <location>
        <begin position="180"/>
        <end position="213"/>
    </location>
</feature>
<dbReference type="OrthoDB" id="4942368at2"/>
<evidence type="ECO:0000256" key="5">
    <source>
        <dbReference type="ARBA" id="ARBA00022679"/>
    </source>
</evidence>
<evidence type="ECO:0000313" key="11">
    <source>
        <dbReference type="Proteomes" id="UP000317550"/>
    </source>
</evidence>
<dbReference type="Pfam" id="PF14559">
    <property type="entry name" value="TPR_19"/>
    <property type="match status" value="1"/>
</dbReference>
<evidence type="ECO:0000256" key="2">
    <source>
        <dbReference type="ARBA" id="ARBA00005386"/>
    </source>
</evidence>
<feature type="domain" description="O-GlcNAc transferase C-terminal" evidence="9">
    <location>
        <begin position="475"/>
        <end position="639"/>
    </location>
</feature>
<dbReference type="Pfam" id="PF13844">
    <property type="entry name" value="Glyco_transf_41"/>
    <property type="match status" value="2"/>
</dbReference>
<dbReference type="PANTHER" id="PTHR44835:SF1">
    <property type="entry name" value="PROTEIN O-GLCNAC TRANSFERASE"/>
    <property type="match status" value="1"/>
</dbReference>
<name>A0A516SLM0_9NEIS</name>
<dbReference type="Proteomes" id="UP000317550">
    <property type="component" value="Chromosome"/>
</dbReference>
<comment type="pathway">
    <text evidence="1">Protein modification; protein glycosylation.</text>
</comment>
<dbReference type="AlphaFoldDB" id="A0A516SLM0"/>
<evidence type="ECO:0000313" key="10">
    <source>
        <dbReference type="EMBL" id="QDQ29041.1"/>
    </source>
</evidence>
<dbReference type="GO" id="GO:0097363">
    <property type="term" value="F:protein O-acetylglucosaminyltransferase activity"/>
    <property type="evidence" value="ECO:0007669"/>
    <property type="project" value="UniProtKB-EC"/>
</dbReference>
<dbReference type="EC" id="2.4.1.255" evidence="3"/>
<evidence type="ECO:0000256" key="8">
    <source>
        <dbReference type="PROSITE-ProRule" id="PRU00339"/>
    </source>
</evidence>
<dbReference type="PANTHER" id="PTHR44835">
    <property type="entry name" value="UDP-N-ACETYLGLUCOSAMINE--PEPTIDE N-ACETYLGLUCOSAMINYLTRANSFERASE SPINDLY-RELATED"/>
    <property type="match status" value="1"/>
</dbReference>
<evidence type="ECO:0000256" key="3">
    <source>
        <dbReference type="ARBA" id="ARBA00011970"/>
    </source>
</evidence>
<feature type="domain" description="O-GlcNAc transferase C-terminal" evidence="9">
    <location>
        <begin position="292"/>
        <end position="442"/>
    </location>
</feature>
<dbReference type="EMBL" id="CP041730">
    <property type="protein sequence ID" value="QDQ29041.1"/>
    <property type="molecule type" value="Genomic_DNA"/>
</dbReference>
<keyword evidence="6" id="KW-0677">Repeat</keyword>
<protein>
    <recommendedName>
        <fullName evidence="3">protein O-GlcNAc transferase</fullName>
        <ecNumber evidence="3">2.4.1.255</ecNumber>
    </recommendedName>
</protein>
<keyword evidence="11" id="KW-1185">Reference proteome</keyword>
<sequence length="660" mass="72453">MQHVLANPVGNNAGAKHRIHSQAAQRPSFVSVVRMPRADSGSCILATQRLSCRTDKGPEAGAGMRQAGAALLRGVGLHLFLFAAGRRLLAAERYLSAELYLQAASRLAPTRADIWLALASCLQCRHCPHAAIDILQKVLELAPDMAEARLRLAHSAAEAEMWPLAIERFEQLLAESPGSPQLHYHLAGSYAGDGQLEKAVQHFRAALAVEEVASTHNGLGLALSELAMQEESIAHFRRAAELSDKPAYLSNLLFTLCYDPALSPEALYQAHIKQAARFPQAQARKWRQSFDPERPLRIGYVSPDLRFHPVAFFIEPVMREHDASRYQIHAYSTQMHRHSETTLRLKASCADWREFDDAEDEALEAAILADRIDILIDLAGHTGNNSLPLLAKRLAPVQVSWLGYLNTTGLAAMDYRLTDATACPTAFAQPLHSEQLIHMPHSQWCYQAPADSPPVAPAPCLSQPGTTFGALHNPAKVGPAVIALWAGLLRAVPDARLLIAARGFSRIAAETRARFAALGVAEERIVIRDRQTFADYLSMHGEIDINLDVFPYTGGTTTCHSLWMGVPVLTLACPSVMGRGGASALHCLALDDWIAASEEDYIAIGRRMAAAPARLAALRQDLRERMAHSPLMQAEPFTRALEARLREMWRQRCLEASVRS</sequence>
<dbReference type="InterPro" id="IPR051939">
    <property type="entry name" value="Glycosyltr_41/O-GlcNAc_trsf"/>
</dbReference>
<accession>A0A516SLM0</accession>
<reference evidence="11" key="1">
    <citation type="submission" date="2019-07" db="EMBL/GenBank/DDBJ databases">
        <title>Chitinimonas sp. nov., isolated from Ny-Alesund, arctica soil.</title>
        <authorList>
            <person name="Xu Q."/>
            <person name="Peng F."/>
        </authorList>
    </citation>
    <scope>NUCLEOTIDE SEQUENCE [LARGE SCALE GENOMIC DNA]</scope>
    <source>
        <strain evidence="11">R3-44</strain>
    </source>
</reference>
<evidence type="ECO:0000259" key="9">
    <source>
        <dbReference type="Pfam" id="PF13844"/>
    </source>
</evidence>
<gene>
    <name evidence="10" type="ORF">FNU76_23315</name>
</gene>
<organism evidence="10 11">
    <name type="scientific">Chitinimonas arctica</name>
    <dbReference type="NCBI Taxonomy" id="2594795"/>
    <lineage>
        <taxon>Bacteria</taxon>
        <taxon>Pseudomonadati</taxon>
        <taxon>Pseudomonadota</taxon>
        <taxon>Betaproteobacteria</taxon>
        <taxon>Neisseriales</taxon>
        <taxon>Chitinibacteraceae</taxon>
        <taxon>Chitinimonas</taxon>
    </lineage>
</organism>
<dbReference type="InterPro" id="IPR029489">
    <property type="entry name" value="OGT/SEC/SPY_C"/>
</dbReference>
<evidence type="ECO:0000256" key="1">
    <source>
        <dbReference type="ARBA" id="ARBA00004922"/>
    </source>
</evidence>
<evidence type="ECO:0000256" key="7">
    <source>
        <dbReference type="ARBA" id="ARBA00022803"/>
    </source>
</evidence>
<comment type="similarity">
    <text evidence="2">Belongs to the glycosyltransferase 41 family. O-GlcNAc transferase subfamily.</text>
</comment>
<keyword evidence="7 8" id="KW-0802">TPR repeat</keyword>
<dbReference type="Gene3D" id="3.40.50.11380">
    <property type="match status" value="1"/>
</dbReference>
<evidence type="ECO:0000256" key="6">
    <source>
        <dbReference type="ARBA" id="ARBA00022737"/>
    </source>
</evidence>
<dbReference type="SMART" id="SM00028">
    <property type="entry name" value="TPR"/>
    <property type="match status" value="4"/>
</dbReference>
<keyword evidence="5" id="KW-0808">Transferase</keyword>
<proteinExistence type="inferred from homology"/>
<keyword evidence="4" id="KW-0328">Glycosyltransferase</keyword>
<dbReference type="Gene3D" id="3.40.50.2000">
    <property type="entry name" value="Glycogen Phosphorylase B"/>
    <property type="match status" value="1"/>
</dbReference>